<dbReference type="AlphaFoldDB" id="X1T0M2"/>
<accession>X1T0M2</accession>
<dbReference type="GO" id="GO:0005525">
    <property type="term" value="F:GTP binding"/>
    <property type="evidence" value="ECO:0007669"/>
    <property type="project" value="InterPro"/>
</dbReference>
<dbReference type="EMBL" id="BARW01008496">
    <property type="protein sequence ID" value="GAI84941.1"/>
    <property type="molecule type" value="Genomic_DNA"/>
</dbReference>
<dbReference type="Gene3D" id="1.10.10.10">
    <property type="entry name" value="Winged helix-like DNA-binding domain superfamily/Winged helix DNA-binding domain"/>
    <property type="match status" value="1"/>
</dbReference>
<feature type="non-terminal residue" evidence="2">
    <location>
        <position position="1"/>
    </location>
</feature>
<evidence type="ECO:0000313" key="2">
    <source>
        <dbReference type="EMBL" id="GAI84941.1"/>
    </source>
</evidence>
<organism evidence="2">
    <name type="scientific">marine sediment metagenome</name>
    <dbReference type="NCBI Taxonomy" id="412755"/>
    <lineage>
        <taxon>unclassified sequences</taxon>
        <taxon>metagenomes</taxon>
        <taxon>ecological metagenomes</taxon>
    </lineage>
</organism>
<dbReference type="InterPro" id="IPR015191">
    <property type="entry name" value="SelB_WHD4"/>
</dbReference>
<dbReference type="GO" id="GO:0005737">
    <property type="term" value="C:cytoplasm"/>
    <property type="evidence" value="ECO:0007669"/>
    <property type="project" value="InterPro"/>
</dbReference>
<dbReference type="Pfam" id="PF09107">
    <property type="entry name" value="WHD_3rd_SelB"/>
    <property type="match status" value="1"/>
</dbReference>
<reference evidence="2" key="1">
    <citation type="journal article" date="2014" name="Front. Microbiol.">
        <title>High frequency of phylogenetically diverse reductive dehalogenase-homologous genes in deep subseafloor sedimentary metagenomes.</title>
        <authorList>
            <person name="Kawai M."/>
            <person name="Futagami T."/>
            <person name="Toyoda A."/>
            <person name="Takaki Y."/>
            <person name="Nishi S."/>
            <person name="Hori S."/>
            <person name="Arai W."/>
            <person name="Tsubouchi T."/>
            <person name="Morono Y."/>
            <person name="Uchiyama I."/>
            <person name="Ito T."/>
            <person name="Fujiyama A."/>
            <person name="Inagaki F."/>
            <person name="Takami H."/>
        </authorList>
    </citation>
    <scope>NUCLEOTIDE SEQUENCE</scope>
    <source>
        <strain evidence="2">Expedition CK06-06</strain>
    </source>
</reference>
<dbReference type="SUPFAM" id="SSF46785">
    <property type="entry name" value="Winged helix' DNA-binding domain"/>
    <property type="match status" value="2"/>
</dbReference>
<sequence>ENVRVAGHTVNLKGDLEKLRDEMGRIYLESKLTPPSTRALLEGFADREVQAESVLKVMLNEETLIKVSEDMCFHKDILGSLREDYRKLLLKDGKSTPASFKDMTGLSRKFIIPLMEYFDSTKLTIRVEDHRVLRERKEK</sequence>
<gene>
    <name evidence="2" type="ORF">S12H4_17390</name>
</gene>
<dbReference type="GO" id="GO:0003746">
    <property type="term" value="F:translation elongation factor activity"/>
    <property type="evidence" value="ECO:0007669"/>
    <property type="project" value="InterPro"/>
</dbReference>
<feature type="domain" description="Elongation factor SelB fourth winged-helix" evidence="1">
    <location>
        <begin position="89"/>
        <end position="133"/>
    </location>
</feature>
<dbReference type="InterPro" id="IPR036388">
    <property type="entry name" value="WH-like_DNA-bd_sf"/>
</dbReference>
<protein>
    <recommendedName>
        <fullName evidence="1">Elongation factor SelB fourth winged-helix domain-containing protein</fullName>
    </recommendedName>
</protein>
<comment type="caution">
    <text evidence="2">The sequence shown here is derived from an EMBL/GenBank/DDBJ whole genome shotgun (WGS) entry which is preliminary data.</text>
</comment>
<proteinExistence type="predicted"/>
<dbReference type="Gene3D" id="1.10.10.2770">
    <property type="match status" value="1"/>
</dbReference>
<evidence type="ECO:0000259" key="1">
    <source>
        <dbReference type="Pfam" id="PF09107"/>
    </source>
</evidence>
<dbReference type="GO" id="GO:0003723">
    <property type="term" value="F:RNA binding"/>
    <property type="evidence" value="ECO:0007669"/>
    <property type="project" value="InterPro"/>
</dbReference>
<dbReference type="GO" id="GO:0001514">
    <property type="term" value="P:selenocysteine incorporation"/>
    <property type="evidence" value="ECO:0007669"/>
    <property type="project" value="InterPro"/>
</dbReference>
<dbReference type="InterPro" id="IPR036390">
    <property type="entry name" value="WH_DNA-bd_sf"/>
</dbReference>
<name>X1T0M2_9ZZZZ</name>